<dbReference type="PROSITE" id="PS50943">
    <property type="entry name" value="HTH_CROC1"/>
    <property type="match status" value="1"/>
</dbReference>
<comment type="caution">
    <text evidence="3">The sequence shown here is derived from an EMBL/GenBank/DDBJ whole genome shotgun (WGS) entry which is preliminary data.</text>
</comment>
<dbReference type="InterPro" id="IPR001387">
    <property type="entry name" value="Cro/C1-type_HTH"/>
</dbReference>
<dbReference type="Pfam" id="PF13560">
    <property type="entry name" value="HTH_31"/>
    <property type="match status" value="1"/>
</dbReference>
<reference evidence="3 4" key="1">
    <citation type="submission" date="2020-08" db="EMBL/GenBank/DDBJ databases">
        <title>Genomic Encyclopedia of Type Strains, Phase IV (KMG-IV): sequencing the most valuable type-strain genomes for metagenomic binning, comparative biology and taxonomic classification.</title>
        <authorList>
            <person name="Goeker M."/>
        </authorList>
    </citation>
    <scope>NUCLEOTIDE SEQUENCE [LARGE SCALE GENOMIC DNA]</scope>
    <source>
        <strain evidence="3 4">DSM 5686</strain>
    </source>
</reference>
<dbReference type="CDD" id="cd00093">
    <property type="entry name" value="HTH_XRE"/>
    <property type="match status" value="1"/>
</dbReference>
<feature type="compositionally biased region" description="Basic residues" evidence="1">
    <location>
        <begin position="120"/>
        <end position="129"/>
    </location>
</feature>
<protein>
    <submittedName>
        <fullName evidence="3">Transcriptional regulator with XRE-family HTH domain</fullName>
    </submittedName>
</protein>
<organism evidence="3 4">
    <name type="scientific">Methylobacterium fujisawaense</name>
    <dbReference type="NCBI Taxonomy" id="107400"/>
    <lineage>
        <taxon>Bacteria</taxon>
        <taxon>Pseudomonadati</taxon>
        <taxon>Pseudomonadota</taxon>
        <taxon>Alphaproteobacteria</taxon>
        <taxon>Hyphomicrobiales</taxon>
        <taxon>Methylobacteriaceae</taxon>
        <taxon>Methylobacterium</taxon>
    </lineage>
</organism>
<proteinExistence type="predicted"/>
<keyword evidence="4" id="KW-1185">Reference proteome</keyword>
<gene>
    <name evidence="3" type="ORF">GGQ91_002482</name>
</gene>
<evidence type="ECO:0000313" key="4">
    <source>
        <dbReference type="Proteomes" id="UP000565455"/>
    </source>
</evidence>
<evidence type="ECO:0000256" key="1">
    <source>
        <dbReference type="SAM" id="MobiDB-lite"/>
    </source>
</evidence>
<dbReference type="Proteomes" id="UP000565455">
    <property type="component" value="Unassembled WGS sequence"/>
</dbReference>
<dbReference type="EMBL" id="JACJIM010000003">
    <property type="protein sequence ID" value="MBA9063094.1"/>
    <property type="molecule type" value="Genomic_DNA"/>
</dbReference>
<dbReference type="InterPro" id="IPR010982">
    <property type="entry name" value="Lambda_DNA-bd_dom_sf"/>
</dbReference>
<feature type="region of interest" description="Disordered" evidence="1">
    <location>
        <begin position="107"/>
        <end position="129"/>
    </location>
</feature>
<evidence type="ECO:0000259" key="2">
    <source>
        <dbReference type="PROSITE" id="PS50943"/>
    </source>
</evidence>
<dbReference type="Gene3D" id="1.10.260.40">
    <property type="entry name" value="lambda repressor-like DNA-binding domains"/>
    <property type="match status" value="1"/>
</dbReference>
<accession>A0ABR6DAG8</accession>
<dbReference type="SUPFAM" id="SSF47413">
    <property type="entry name" value="lambda repressor-like DNA-binding domains"/>
    <property type="match status" value="1"/>
</dbReference>
<name>A0ABR6DAG8_9HYPH</name>
<feature type="domain" description="HTH cro/C1-type" evidence="2">
    <location>
        <begin position="16"/>
        <end position="70"/>
    </location>
</feature>
<dbReference type="GeneID" id="96604185"/>
<sequence length="129" mass="14319">MPPIAKPKRERRPNFLRQWRKHRGFTLEAVGAEVGMTGPNLGRVEKGEVPYSQDLLELLADMYGCEIADLLVRDPSDPEGMWSIWERAQPAQRNQIAAVAKALIGEEASKASQQSTPAPKRAKAARRSA</sequence>
<evidence type="ECO:0000313" key="3">
    <source>
        <dbReference type="EMBL" id="MBA9063094.1"/>
    </source>
</evidence>
<dbReference type="RefSeq" id="WP_182592034.1">
    <property type="nucleotide sequence ID" value="NZ_JACJIM010000003.1"/>
</dbReference>
<dbReference type="SMART" id="SM00530">
    <property type="entry name" value="HTH_XRE"/>
    <property type="match status" value="1"/>
</dbReference>